<evidence type="ECO:0000313" key="3">
    <source>
        <dbReference type="Proteomes" id="UP001649230"/>
    </source>
</evidence>
<keyword evidence="2" id="KW-0328">Glycosyltransferase</keyword>
<reference evidence="2 3" key="1">
    <citation type="journal article" date="2024" name="Int. J. Syst. Evol. Microbiol.">
        <title>Paenibacillus hexagrammi sp. nov., a novel bacterium isolated from the gut content of Hexagrammos agrammus.</title>
        <authorList>
            <person name="Jung H.K."/>
            <person name="Kim D.G."/>
            <person name="Zin H."/>
            <person name="Park J."/>
            <person name="Jung H."/>
            <person name="Kim Y.O."/>
            <person name="Kong H.J."/>
            <person name="Kim J.W."/>
            <person name="Kim Y.S."/>
        </authorList>
    </citation>
    <scope>NUCLEOTIDE SEQUENCE [LARGE SCALE GENOMIC DNA]</scope>
    <source>
        <strain evidence="2 3">YPD9-1</strain>
    </source>
</reference>
<dbReference type="Gene3D" id="3.40.50.2000">
    <property type="entry name" value="Glycogen Phosphorylase B"/>
    <property type="match status" value="2"/>
</dbReference>
<dbReference type="SUPFAM" id="SSF53756">
    <property type="entry name" value="UDP-Glycosyltransferase/glycogen phosphorylase"/>
    <property type="match status" value="1"/>
</dbReference>
<dbReference type="GO" id="GO:0016757">
    <property type="term" value="F:glycosyltransferase activity"/>
    <property type="evidence" value="ECO:0007669"/>
    <property type="project" value="UniProtKB-KW"/>
</dbReference>
<dbReference type="PANTHER" id="PTHR12526">
    <property type="entry name" value="GLYCOSYLTRANSFERASE"/>
    <property type="match status" value="1"/>
</dbReference>
<keyword evidence="2" id="KW-0808">Transferase</keyword>
<dbReference type="Pfam" id="PF00534">
    <property type="entry name" value="Glycos_transf_1"/>
    <property type="match status" value="1"/>
</dbReference>
<dbReference type="InterPro" id="IPR001296">
    <property type="entry name" value="Glyco_trans_1"/>
</dbReference>
<sequence>MNKILYVVSVFPSTSATFVLNEMLKLKERGFEIEIISLRKPKNEIFQPGIEEFKKVTYIPHVKQNKMDGIKLIGSNFKYLLHNPKKYISGLVCAIKGKSYNLFYDFLRAVYLIQNIDLSEINHIHSQFAHTPTSLAYFISILINKQYSFTCHAVDIFVQNSLFEEKLSRSKFAVTISDFNKNYINDLVEDKALTNKIKIIRCGVNYEEFKPPVKKQNNNRVRLLSVGRFVEKKGFIYLVDALKILDQKGINFECDIIGNGPLFEMIKCKVRDYELDNKINLLGAQSSGKIKEYLCKADIFVLPCVKSENGDMDGIPVSIMEAMSFEIPVISTNISGIPELIKNEENGLIVEEKNSIEFANAIQLLIQNNQLRSIYGQNGRNFIIKEFGINENVHKLVELFVEIEDSK</sequence>
<dbReference type="EMBL" id="CP090978">
    <property type="protein sequence ID" value="UJF34584.1"/>
    <property type="molecule type" value="Genomic_DNA"/>
</dbReference>
<accession>A0ABY3SMY6</accession>
<protein>
    <submittedName>
        <fullName evidence="2">Glycosyltransferase</fullName>
        <ecNumber evidence="2">2.4.-.-</ecNumber>
    </submittedName>
</protein>
<keyword evidence="3" id="KW-1185">Reference proteome</keyword>
<name>A0ABY3SMY6_9BACL</name>
<feature type="domain" description="Glycosyl transferase family 1" evidence="1">
    <location>
        <begin position="211"/>
        <end position="381"/>
    </location>
</feature>
<organism evidence="2 3">
    <name type="scientific">Paenibacillus hexagrammi</name>
    <dbReference type="NCBI Taxonomy" id="2908839"/>
    <lineage>
        <taxon>Bacteria</taxon>
        <taxon>Bacillati</taxon>
        <taxon>Bacillota</taxon>
        <taxon>Bacilli</taxon>
        <taxon>Bacillales</taxon>
        <taxon>Paenibacillaceae</taxon>
        <taxon>Paenibacillus</taxon>
    </lineage>
</organism>
<proteinExistence type="predicted"/>
<evidence type="ECO:0000313" key="2">
    <source>
        <dbReference type="EMBL" id="UJF34584.1"/>
    </source>
</evidence>
<gene>
    <name evidence="2" type="ORF">L0M14_05245</name>
</gene>
<evidence type="ECO:0000259" key="1">
    <source>
        <dbReference type="Pfam" id="PF00534"/>
    </source>
</evidence>
<dbReference type="RefSeq" id="WP_235121158.1">
    <property type="nucleotide sequence ID" value="NZ_CP090978.1"/>
</dbReference>
<dbReference type="Proteomes" id="UP001649230">
    <property type="component" value="Chromosome"/>
</dbReference>
<dbReference type="PANTHER" id="PTHR12526:SF630">
    <property type="entry name" value="GLYCOSYLTRANSFERASE"/>
    <property type="match status" value="1"/>
</dbReference>
<dbReference type="EC" id="2.4.-.-" evidence="2"/>